<comment type="caution">
    <text evidence="3">The sequence shown here is derived from an EMBL/GenBank/DDBJ whole genome shotgun (WGS) entry which is preliminary data.</text>
</comment>
<dbReference type="InterPro" id="IPR024630">
    <property type="entry name" value="Stc1"/>
</dbReference>
<protein>
    <recommendedName>
        <fullName evidence="2">Stc1 domain-containing protein</fullName>
    </recommendedName>
</protein>
<keyword evidence="4" id="KW-1185">Reference proteome</keyword>
<reference evidence="3" key="1">
    <citation type="journal article" date="2023" name="Mol. Phylogenet. Evol.">
        <title>Genome-scale phylogeny and comparative genomics of the fungal order Sordariales.</title>
        <authorList>
            <person name="Hensen N."/>
            <person name="Bonometti L."/>
            <person name="Westerberg I."/>
            <person name="Brannstrom I.O."/>
            <person name="Guillou S."/>
            <person name="Cros-Aarteil S."/>
            <person name="Calhoun S."/>
            <person name="Haridas S."/>
            <person name="Kuo A."/>
            <person name="Mondo S."/>
            <person name="Pangilinan J."/>
            <person name="Riley R."/>
            <person name="LaButti K."/>
            <person name="Andreopoulos B."/>
            <person name="Lipzen A."/>
            <person name="Chen C."/>
            <person name="Yan M."/>
            <person name="Daum C."/>
            <person name="Ng V."/>
            <person name="Clum A."/>
            <person name="Steindorff A."/>
            <person name="Ohm R.A."/>
            <person name="Martin F."/>
            <person name="Silar P."/>
            <person name="Natvig D.O."/>
            <person name="Lalanne C."/>
            <person name="Gautier V."/>
            <person name="Ament-Velasquez S.L."/>
            <person name="Kruys A."/>
            <person name="Hutchinson M.I."/>
            <person name="Powell A.J."/>
            <person name="Barry K."/>
            <person name="Miller A.N."/>
            <person name="Grigoriev I.V."/>
            <person name="Debuchy R."/>
            <person name="Gladieux P."/>
            <person name="Hiltunen Thoren M."/>
            <person name="Johannesson H."/>
        </authorList>
    </citation>
    <scope>NUCLEOTIDE SEQUENCE</scope>
    <source>
        <strain evidence="3">FGSC 1904</strain>
    </source>
</reference>
<name>A0AAE0UAJ9_SORBR</name>
<evidence type="ECO:0000259" key="2">
    <source>
        <dbReference type="Pfam" id="PF12898"/>
    </source>
</evidence>
<dbReference type="Pfam" id="PF12898">
    <property type="entry name" value="Stc1"/>
    <property type="match status" value="1"/>
</dbReference>
<proteinExistence type="predicted"/>
<organism evidence="3 4">
    <name type="scientific">Sordaria brevicollis</name>
    <dbReference type="NCBI Taxonomy" id="83679"/>
    <lineage>
        <taxon>Eukaryota</taxon>
        <taxon>Fungi</taxon>
        <taxon>Dikarya</taxon>
        <taxon>Ascomycota</taxon>
        <taxon>Pezizomycotina</taxon>
        <taxon>Sordariomycetes</taxon>
        <taxon>Sordariomycetidae</taxon>
        <taxon>Sordariales</taxon>
        <taxon>Sordariaceae</taxon>
        <taxon>Sordaria</taxon>
    </lineage>
</organism>
<accession>A0AAE0UAJ9</accession>
<dbReference type="Proteomes" id="UP001281003">
    <property type="component" value="Unassembled WGS sequence"/>
</dbReference>
<evidence type="ECO:0000256" key="1">
    <source>
        <dbReference type="SAM" id="MobiDB-lite"/>
    </source>
</evidence>
<gene>
    <name evidence="3" type="ORF">B0T20DRAFT_470626</name>
</gene>
<feature type="compositionally biased region" description="Low complexity" evidence="1">
    <location>
        <begin position="1"/>
        <end position="15"/>
    </location>
</feature>
<feature type="domain" description="Stc1" evidence="2">
    <location>
        <begin position="23"/>
        <end position="106"/>
    </location>
</feature>
<evidence type="ECO:0000313" key="3">
    <source>
        <dbReference type="EMBL" id="KAK3397043.1"/>
    </source>
</evidence>
<reference evidence="3" key="2">
    <citation type="submission" date="2023-07" db="EMBL/GenBank/DDBJ databases">
        <authorList>
            <consortium name="Lawrence Berkeley National Laboratory"/>
            <person name="Haridas S."/>
            <person name="Hensen N."/>
            <person name="Bonometti L."/>
            <person name="Westerberg I."/>
            <person name="Brannstrom I.O."/>
            <person name="Guillou S."/>
            <person name="Cros-Aarteil S."/>
            <person name="Calhoun S."/>
            <person name="Kuo A."/>
            <person name="Mondo S."/>
            <person name="Pangilinan J."/>
            <person name="Riley R."/>
            <person name="LaButti K."/>
            <person name="Andreopoulos B."/>
            <person name="Lipzen A."/>
            <person name="Chen C."/>
            <person name="Yanf M."/>
            <person name="Daum C."/>
            <person name="Ng V."/>
            <person name="Clum A."/>
            <person name="Steindorff A."/>
            <person name="Ohm R."/>
            <person name="Martin F."/>
            <person name="Silar P."/>
            <person name="Natvig D."/>
            <person name="Lalanne C."/>
            <person name="Gautier V."/>
            <person name="Ament-velasquez S.L."/>
            <person name="Kruys A."/>
            <person name="Hutchinson M.I."/>
            <person name="Powell A.J."/>
            <person name="Barry K."/>
            <person name="Miller A.N."/>
            <person name="Grigoriev I.V."/>
            <person name="Debuchy R."/>
            <person name="Gladieux P."/>
            <person name="Thoren M.H."/>
            <person name="Johannesson H."/>
        </authorList>
    </citation>
    <scope>NUCLEOTIDE SEQUENCE</scope>
    <source>
        <strain evidence="3">FGSC 1904</strain>
    </source>
</reference>
<sequence>MSAPSVQPQASAASARGKPGQIRCMNGGEWQDRAAFNPKRIRDFDQNRRENKAITPFNSFISCKAHSGHVPGNKQCVGGCLRILPLDKFSKNSIRQRKFKCIDCTQHQVYLEPHDTAPAPNTLLDTAEKEELEERRRRREERELAAAMAVNVDEQDDDTFYDDDMFPHDGQSDMAVVHGGMSTFLGAIGGNQSLYSARQSEATTSYTSEALPPHLRSKTSAASTSALAARLEQDGSYQDFFSNSYAAVSTSANTGYAPSDALLTDGRSTLGPEDSGSVVADLRDGDSNGNPAAARRKLFADHETVTQYYESNEAWRLVQKRESLSSGKWAKPGGRKWLPQAPDYVRDGELIHDEDVYEDDCESPDEL</sequence>
<feature type="region of interest" description="Disordered" evidence="1">
    <location>
        <begin position="1"/>
        <end position="29"/>
    </location>
</feature>
<evidence type="ECO:0000313" key="4">
    <source>
        <dbReference type="Proteomes" id="UP001281003"/>
    </source>
</evidence>
<dbReference type="AlphaFoldDB" id="A0AAE0UAJ9"/>
<dbReference type="EMBL" id="JAUTDP010000008">
    <property type="protein sequence ID" value="KAK3397043.1"/>
    <property type="molecule type" value="Genomic_DNA"/>
</dbReference>